<proteinExistence type="predicted"/>
<organism evidence="2 3">
    <name type="scientific">Candidatus Methanocrinis alkalitolerans</name>
    <dbReference type="NCBI Taxonomy" id="3033395"/>
    <lineage>
        <taxon>Archaea</taxon>
        <taxon>Methanobacteriati</taxon>
        <taxon>Methanobacteriota</taxon>
        <taxon>Stenosarchaea group</taxon>
        <taxon>Methanomicrobia</taxon>
        <taxon>Methanotrichales</taxon>
        <taxon>Methanotrichaceae</taxon>
        <taxon>Methanocrinis</taxon>
    </lineage>
</organism>
<keyword evidence="3" id="KW-1185">Reference proteome</keyword>
<comment type="caution">
    <text evidence="2">The sequence shown here is derived from an EMBL/GenBank/DDBJ whole genome shotgun (WGS) entry which is preliminary data.</text>
</comment>
<dbReference type="Proteomes" id="UP001215956">
    <property type="component" value="Unassembled WGS sequence"/>
</dbReference>
<feature type="domain" description="DUF6788" evidence="1">
    <location>
        <begin position="47"/>
        <end position="98"/>
    </location>
</feature>
<name>A0ABT5XBL2_9EURY</name>
<reference evidence="2 3" key="1">
    <citation type="submission" date="2023-03" db="EMBL/GenBank/DDBJ databases">
        <title>Whole genome sequencing of Methanotrichaceae archaeon M04Ac.</title>
        <authorList>
            <person name="Khomyakova M.A."/>
            <person name="Merkel A.Y."/>
            <person name="Slobodkin A.I."/>
        </authorList>
    </citation>
    <scope>NUCLEOTIDE SEQUENCE [LARGE SCALE GENOMIC DNA]</scope>
    <source>
        <strain evidence="2 3">M04Ac</strain>
    </source>
</reference>
<evidence type="ECO:0000313" key="2">
    <source>
        <dbReference type="EMBL" id="MDF0592041.1"/>
    </source>
</evidence>
<dbReference type="EMBL" id="JARFPL010000001">
    <property type="protein sequence ID" value="MDF0592041.1"/>
    <property type="molecule type" value="Genomic_DNA"/>
</dbReference>
<evidence type="ECO:0000259" key="1">
    <source>
        <dbReference type="Pfam" id="PF20586"/>
    </source>
</evidence>
<dbReference type="InterPro" id="IPR046738">
    <property type="entry name" value="DUF6788"/>
</dbReference>
<dbReference type="RefSeq" id="WP_316967750.1">
    <property type="nucleotide sequence ID" value="NZ_JARFPL010000001.1"/>
</dbReference>
<dbReference type="Pfam" id="PF20586">
    <property type="entry name" value="DUF6788"/>
    <property type="match status" value="1"/>
</dbReference>
<accession>A0ABT5XBL2</accession>
<sequence length="100" mass="11976">MIPKYILDDMAEEDLPHLLEIRDYLDRLIMDRKRSYGGSPPAEEEKGEKRRASVTYRQEWVRCGKECRSCPHGPYWYCYWKEDGKTKTRYIGKVLKEVDV</sequence>
<gene>
    <name evidence="2" type="ORF">P0O24_00365</name>
</gene>
<evidence type="ECO:0000313" key="3">
    <source>
        <dbReference type="Proteomes" id="UP001215956"/>
    </source>
</evidence>
<protein>
    <recommendedName>
        <fullName evidence="1">DUF6788 domain-containing protein</fullName>
    </recommendedName>
</protein>